<keyword evidence="2" id="KW-0067">ATP-binding</keyword>
<protein>
    <submittedName>
        <fullName evidence="4">LuxR family transcriptional regulator</fullName>
    </submittedName>
</protein>
<evidence type="ECO:0000313" key="4">
    <source>
        <dbReference type="EMBL" id="GAA2149253.1"/>
    </source>
</evidence>
<dbReference type="InterPro" id="IPR011990">
    <property type="entry name" value="TPR-like_helical_dom_sf"/>
</dbReference>
<dbReference type="InterPro" id="IPR036388">
    <property type="entry name" value="WH-like_DNA-bd_sf"/>
</dbReference>
<dbReference type="InterPro" id="IPR000792">
    <property type="entry name" value="Tscrpt_reg_LuxR_C"/>
</dbReference>
<dbReference type="Gene3D" id="1.10.10.10">
    <property type="entry name" value="Winged helix-like DNA-binding domain superfamily/Winged helix DNA-binding domain"/>
    <property type="match status" value="1"/>
</dbReference>
<dbReference type="PROSITE" id="PS50043">
    <property type="entry name" value="HTH_LUXR_2"/>
    <property type="match status" value="1"/>
</dbReference>
<evidence type="ECO:0000256" key="1">
    <source>
        <dbReference type="ARBA" id="ARBA00022741"/>
    </source>
</evidence>
<dbReference type="Proteomes" id="UP001501771">
    <property type="component" value="Unassembled WGS sequence"/>
</dbReference>
<dbReference type="PROSITE" id="PS00622">
    <property type="entry name" value="HTH_LUXR_1"/>
    <property type="match status" value="1"/>
</dbReference>
<sequence length="898" mass="94457">MSPAAAPVARDAELARLQEHLRRAHDEGPHEVVVSGPSGAGTSTLVDHLAAGHDGVVLRARGASWEGGSAYAVLAQLLGRPVDAANPLAAAARLTDALGADSRAPALVVVDDAARSDVESLQALSSAVHHAPGARFLVVLVERTGDTTVPPATARLLAGVRDRVVVPPLDARGVRELAAARGISLHPLLADRLCAHTGGLPGHVVALLDELTPATWSAFDPALPAPARVAAEVRDQLAVCSAPARELAEAVAVLGAPTTLAEAAAVASLDDPLTALDEGVAAHLLRSVDERGTSSVELATPMSAAAVLATLGPARRAAAHRRAADVVADPGRRLRHLVAATALPDPGLADELAALADERAATGAWAAAAELLAQASRLTDDRRRREERLVRAADALVGAGDALGASALLPELESLRETPMRNAVLGYLAVVRGRPAEAESRLRRAWDLVNVERDPDVAATICQRWVLHSLARCRGEDLVAWADRAAGLVPEESPAAVEAAAIRGLGVAATGHPAAALAAYERLAERVGHGAQAQRIAMARGWLLLEQGDVDAAAAALESAVPTDFLGGSTRISLWARAWLARAQFVAGDWDEALGTADDGLDLADRSGMRLGGPLLAWTRVQVLSLRGDEAAAARTLQDWDAGPRDYEMMRVPACLARAAYAEAQGDYAGVIRALSPLRQPWARGAIDEPGAWPWVDVLANALVIEGQLEGAEELLVPHERRAAERGHRTTLARLGYARGRLLGAVGDIGAARRSFETSLEILQDLPLRLDRARVSFAYGQTLRRAGKRREADGVMTTARDIYAALGATTYVARCEREIRAGGLHTTRLDRHVDDLTPQEQAVSDLVAAGLTNREVAAELFLSTKTIQYHLTRVYAKLGIRSRAELAALRGPTSGADS</sequence>
<organism evidence="4 5">
    <name type="scientific">Nocardioides koreensis</name>
    <dbReference type="NCBI Taxonomy" id="433651"/>
    <lineage>
        <taxon>Bacteria</taxon>
        <taxon>Bacillati</taxon>
        <taxon>Actinomycetota</taxon>
        <taxon>Actinomycetes</taxon>
        <taxon>Propionibacteriales</taxon>
        <taxon>Nocardioidaceae</taxon>
        <taxon>Nocardioides</taxon>
    </lineage>
</organism>
<evidence type="ECO:0000256" key="2">
    <source>
        <dbReference type="ARBA" id="ARBA00022840"/>
    </source>
</evidence>
<reference evidence="5" key="1">
    <citation type="journal article" date="2019" name="Int. J. Syst. Evol. Microbiol.">
        <title>The Global Catalogue of Microorganisms (GCM) 10K type strain sequencing project: providing services to taxonomists for standard genome sequencing and annotation.</title>
        <authorList>
            <consortium name="The Broad Institute Genomics Platform"/>
            <consortium name="The Broad Institute Genome Sequencing Center for Infectious Disease"/>
            <person name="Wu L."/>
            <person name="Ma J."/>
        </authorList>
    </citation>
    <scope>NUCLEOTIDE SEQUENCE [LARGE SCALE GENOMIC DNA]</scope>
    <source>
        <strain evidence="5">JCM 16022</strain>
    </source>
</reference>
<dbReference type="RefSeq" id="WP_344153401.1">
    <property type="nucleotide sequence ID" value="NZ_BAAAQR010000008.1"/>
</dbReference>
<dbReference type="SMART" id="SM00421">
    <property type="entry name" value="HTH_LUXR"/>
    <property type="match status" value="1"/>
</dbReference>
<dbReference type="InterPro" id="IPR027417">
    <property type="entry name" value="P-loop_NTPase"/>
</dbReference>
<dbReference type="SUPFAM" id="SSF52540">
    <property type="entry name" value="P-loop containing nucleoside triphosphate hydrolases"/>
    <property type="match status" value="1"/>
</dbReference>
<feature type="domain" description="HTH luxR-type" evidence="3">
    <location>
        <begin position="829"/>
        <end position="894"/>
    </location>
</feature>
<dbReference type="PRINTS" id="PR00038">
    <property type="entry name" value="HTHLUXR"/>
</dbReference>
<evidence type="ECO:0000313" key="5">
    <source>
        <dbReference type="Proteomes" id="UP001501771"/>
    </source>
</evidence>
<dbReference type="SUPFAM" id="SSF48452">
    <property type="entry name" value="TPR-like"/>
    <property type="match status" value="1"/>
</dbReference>
<dbReference type="InterPro" id="IPR016032">
    <property type="entry name" value="Sig_transdc_resp-reg_C-effctor"/>
</dbReference>
<evidence type="ECO:0000259" key="3">
    <source>
        <dbReference type="PROSITE" id="PS50043"/>
    </source>
</evidence>
<keyword evidence="1" id="KW-0547">Nucleotide-binding</keyword>
<keyword evidence="5" id="KW-1185">Reference proteome</keyword>
<dbReference type="Gene3D" id="1.25.40.10">
    <property type="entry name" value="Tetratricopeptide repeat domain"/>
    <property type="match status" value="2"/>
</dbReference>
<accession>A0ABP5LKZ1</accession>
<proteinExistence type="predicted"/>
<dbReference type="PANTHER" id="PTHR16305:SF35">
    <property type="entry name" value="TRANSCRIPTIONAL ACTIVATOR DOMAIN"/>
    <property type="match status" value="1"/>
</dbReference>
<dbReference type="InterPro" id="IPR041664">
    <property type="entry name" value="AAA_16"/>
</dbReference>
<dbReference type="Gene3D" id="3.40.50.300">
    <property type="entry name" value="P-loop containing nucleotide triphosphate hydrolases"/>
    <property type="match status" value="1"/>
</dbReference>
<gene>
    <name evidence="4" type="ORF">GCM10009844_28680</name>
</gene>
<comment type="caution">
    <text evidence="4">The sequence shown here is derived from an EMBL/GenBank/DDBJ whole genome shotgun (WGS) entry which is preliminary data.</text>
</comment>
<dbReference type="Pfam" id="PF00196">
    <property type="entry name" value="GerE"/>
    <property type="match status" value="1"/>
</dbReference>
<dbReference type="CDD" id="cd06170">
    <property type="entry name" value="LuxR_C_like"/>
    <property type="match status" value="1"/>
</dbReference>
<dbReference type="Pfam" id="PF13191">
    <property type="entry name" value="AAA_16"/>
    <property type="match status" value="1"/>
</dbReference>
<dbReference type="EMBL" id="BAAAQR010000008">
    <property type="protein sequence ID" value="GAA2149253.1"/>
    <property type="molecule type" value="Genomic_DNA"/>
</dbReference>
<dbReference type="PANTHER" id="PTHR16305">
    <property type="entry name" value="TESTICULAR SOLUBLE ADENYLYL CYCLASE"/>
    <property type="match status" value="1"/>
</dbReference>
<name>A0ABP5LKZ1_9ACTN</name>
<dbReference type="SUPFAM" id="SSF46894">
    <property type="entry name" value="C-terminal effector domain of the bipartite response regulators"/>
    <property type="match status" value="1"/>
</dbReference>